<feature type="transmembrane region" description="Helical" evidence="10">
    <location>
        <begin position="76"/>
        <end position="104"/>
    </location>
</feature>
<comment type="similarity">
    <text evidence="2">Belongs to the complex I subunit 4 family.</text>
</comment>
<keyword evidence="12" id="KW-0560">Oxidoreductase</keyword>
<dbReference type="AlphaFoldDB" id="A0A4Q1JU34"/>
<organism evidence="12 13">
    <name type="scientific">Pseudoxanthomonas composti</name>
    <dbReference type="NCBI Taxonomy" id="2137479"/>
    <lineage>
        <taxon>Bacteria</taxon>
        <taxon>Pseudomonadati</taxon>
        <taxon>Pseudomonadota</taxon>
        <taxon>Gammaproteobacteria</taxon>
        <taxon>Lysobacterales</taxon>
        <taxon>Lysobacteraceae</taxon>
        <taxon>Pseudoxanthomonas</taxon>
    </lineage>
</organism>
<comment type="subcellular location">
    <subcellularLocation>
        <location evidence="1">Endomembrane system</location>
        <topology evidence="1">Multi-pass membrane protein</topology>
    </subcellularLocation>
    <subcellularLocation>
        <location evidence="9">Membrane</location>
        <topology evidence="9">Multi-pass membrane protein</topology>
    </subcellularLocation>
</comment>
<evidence type="ECO:0000259" key="11">
    <source>
        <dbReference type="Pfam" id="PF00361"/>
    </source>
</evidence>
<reference evidence="12 13" key="1">
    <citation type="submission" date="2019-01" db="EMBL/GenBank/DDBJ databases">
        <title>Pseudoxanthomonas composti sp. nov., isolated from compost.</title>
        <authorList>
            <person name="Yang G."/>
        </authorList>
    </citation>
    <scope>NUCLEOTIDE SEQUENCE [LARGE SCALE GENOMIC DNA]</scope>
    <source>
        <strain evidence="12 13">GSS15</strain>
    </source>
</reference>
<evidence type="ECO:0000256" key="10">
    <source>
        <dbReference type="SAM" id="Phobius"/>
    </source>
</evidence>
<evidence type="ECO:0000256" key="7">
    <source>
        <dbReference type="ARBA" id="ARBA00031584"/>
    </source>
</evidence>
<evidence type="ECO:0000256" key="8">
    <source>
        <dbReference type="ARBA" id="ARBA00032798"/>
    </source>
</evidence>
<comment type="caution">
    <text evidence="12">The sequence shown here is derived from an EMBL/GenBank/DDBJ whole genome shotgun (WGS) entry which is preliminary data.</text>
</comment>
<feature type="transmembrane region" description="Helical" evidence="10">
    <location>
        <begin position="419"/>
        <end position="441"/>
    </location>
</feature>
<feature type="transmembrane region" description="Helical" evidence="10">
    <location>
        <begin position="167"/>
        <end position="187"/>
    </location>
</feature>
<gene>
    <name evidence="12" type="ORF">EPA99_10225</name>
</gene>
<feature type="transmembrane region" description="Helical" evidence="10">
    <location>
        <begin position="462"/>
        <end position="481"/>
    </location>
</feature>
<dbReference type="PANTHER" id="PTHR43507">
    <property type="entry name" value="NADH-UBIQUINONE OXIDOREDUCTASE CHAIN 4"/>
    <property type="match status" value="1"/>
</dbReference>
<feature type="transmembrane region" description="Helical" evidence="10">
    <location>
        <begin position="273"/>
        <end position="294"/>
    </location>
</feature>
<sequence>MANWPLLSILIWLPILGGSLVLALGNARASAARWLALGTALLTFLASLPLLVYFQWNNPGLQYQELHAWIPAFKINYALGVDGIAVALVLLTTLITVLTLIGAWTSVTKRVSQYVAAFLILEGVTVGIFAATDAMLFYVFFEAMLIPMFLIIGVWGGPRRIYAAVKFFLYTFLGSVLMLVGLIYLYLKGGSFQFADLYALPLTMQEQTWIFFAFLIAFAVKVPMFPVHTWLPDAHVEAPTAGSVILAAIALKIGGYGFLRFSLPITPDAGHEYSQLVIVLSLIGVVYVGLVALVQEDMKKLIAYSSVSHMGFVTLGTFIAFTLVRDTNGAGVDGAQLGLQGAMVQMISHGFVSGAMFSCVGVVYDRMHTRMIKDYGGVANVMPWFAVFFVLFGMANSGLPGTSGFVGEFMVILAAFQKSPFVGLLAALTLIIGAAYTLWLVKRVLYGEVANSHVAELKDINAREALVLGVFAIGTLALGIYPKPLTDLMEPSIQQLVLQLANSKLP</sequence>
<dbReference type="InterPro" id="IPR001750">
    <property type="entry name" value="ND/Mrp_TM"/>
</dbReference>
<feature type="transmembrane region" description="Helical" evidence="10">
    <location>
        <begin position="6"/>
        <end position="27"/>
    </location>
</feature>
<dbReference type="PANTHER" id="PTHR43507:SF1">
    <property type="entry name" value="NADH-UBIQUINONE OXIDOREDUCTASE CHAIN 4"/>
    <property type="match status" value="1"/>
</dbReference>
<evidence type="ECO:0000256" key="2">
    <source>
        <dbReference type="ARBA" id="ARBA00009025"/>
    </source>
</evidence>
<dbReference type="RefSeq" id="WP_129471138.1">
    <property type="nucleotide sequence ID" value="NZ_SAWZ01000005.1"/>
</dbReference>
<name>A0A4Q1JU34_9GAMM</name>
<feature type="transmembrane region" description="Helical" evidence="10">
    <location>
        <begin position="376"/>
        <end position="399"/>
    </location>
</feature>
<keyword evidence="4 9" id="KW-0812">Transmembrane</keyword>
<feature type="transmembrane region" description="Helical" evidence="10">
    <location>
        <begin position="207"/>
        <end position="231"/>
    </location>
</feature>
<dbReference type="Proteomes" id="UP000289784">
    <property type="component" value="Unassembled WGS sequence"/>
</dbReference>
<evidence type="ECO:0000313" key="13">
    <source>
        <dbReference type="Proteomes" id="UP000289784"/>
    </source>
</evidence>
<feature type="transmembrane region" description="Helical" evidence="10">
    <location>
        <begin position="243"/>
        <end position="261"/>
    </location>
</feature>
<dbReference type="GO" id="GO:0016020">
    <property type="term" value="C:membrane"/>
    <property type="evidence" value="ECO:0007669"/>
    <property type="project" value="UniProtKB-SubCell"/>
</dbReference>
<dbReference type="Pfam" id="PF00361">
    <property type="entry name" value="Proton_antipo_M"/>
    <property type="match status" value="1"/>
</dbReference>
<dbReference type="GO" id="GO:0008137">
    <property type="term" value="F:NADH dehydrogenase (ubiquinone) activity"/>
    <property type="evidence" value="ECO:0007669"/>
    <property type="project" value="InterPro"/>
</dbReference>
<evidence type="ECO:0000313" key="12">
    <source>
        <dbReference type="EMBL" id="RXR05134.1"/>
    </source>
</evidence>
<evidence type="ECO:0000256" key="3">
    <source>
        <dbReference type="ARBA" id="ARBA00019906"/>
    </source>
</evidence>
<feature type="transmembrane region" description="Helical" evidence="10">
    <location>
        <begin position="343"/>
        <end position="364"/>
    </location>
</feature>
<evidence type="ECO:0000256" key="9">
    <source>
        <dbReference type="RuleBase" id="RU000320"/>
    </source>
</evidence>
<dbReference type="NCBIfam" id="TIGR01972">
    <property type="entry name" value="NDH_I_M"/>
    <property type="match status" value="1"/>
</dbReference>
<accession>A0A4Q1JU34</accession>
<evidence type="ECO:0000256" key="5">
    <source>
        <dbReference type="ARBA" id="ARBA00022989"/>
    </source>
</evidence>
<keyword evidence="13" id="KW-1185">Reference proteome</keyword>
<dbReference type="PRINTS" id="PR01437">
    <property type="entry name" value="NUOXDRDTASE4"/>
</dbReference>
<feature type="transmembrane region" description="Helical" evidence="10">
    <location>
        <begin position="34"/>
        <end position="56"/>
    </location>
</feature>
<feature type="domain" description="NADH:quinone oxidoreductase/Mrp antiporter transmembrane" evidence="11">
    <location>
        <begin position="131"/>
        <end position="429"/>
    </location>
</feature>
<dbReference type="NCBIfam" id="NF004499">
    <property type="entry name" value="PRK05846.1-3"/>
    <property type="match status" value="1"/>
</dbReference>
<proteinExistence type="inferred from homology"/>
<evidence type="ECO:0000256" key="1">
    <source>
        <dbReference type="ARBA" id="ARBA00004127"/>
    </source>
</evidence>
<dbReference type="EMBL" id="SAWZ01000005">
    <property type="protein sequence ID" value="RXR05134.1"/>
    <property type="molecule type" value="Genomic_DNA"/>
</dbReference>
<evidence type="ECO:0000256" key="6">
    <source>
        <dbReference type="ARBA" id="ARBA00023136"/>
    </source>
</evidence>
<feature type="transmembrane region" description="Helical" evidence="10">
    <location>
        <begin position="111"/>
        <end position="130"/>
    </location>
</feature>
<dbReference type="InterPro" id="IPR010227">
    <property type="entry name" value="NADH_Q_OxRdtase_chainM/4"/>
</dbReference>
<protein>
    <recommendedName>
        <fullName evidence="3">NADH-quinone oxidoreductase subunit M</fullName>
    </recommendedName>
    <alternativeName>
        <fullName evidence="7">NADH dehydrogenase I subunit M</fullName>
    </alternativeName>
    <alternativeName>
        <fullName evidence="8">NDH-1 subunit M</fullName>
    </alternativeName>
</protein>
<evidence type="ECO:0000256" key="4">
    <source>
        <dbReference type="ARBA" id="ARBA00022692"/>
    </source>
</evidence>
<dbReference type="GO" id="GO:0015990">
    <property type="term" value="P:electron transport coupled proton transport"/>
    <property type="evidence" value="ECO:0007669"/>
    <property type="project" value="TreeGrafter"/>
</dbReference>
<dbReference type="GO" id="GO:0012505">
    <property type="term" value="C:endomembrane system"/>
    <property type="evidence" value="ECO:0007669"/>
    <property type="project" value="UniProtKB-SubCell"/>
</dbReference>
<dbReference type="GO" id="GO:0042773">
    <property type="term" value="P:ATP synthesis coupled electron transport"/>
    <property type="evidence" value="ECO:0007669"/>
    <property type="project" value="InterPro"/>
</dbReference>
<dbReference type="OrthoDB" id="9768329at2"/>
<dbReference type="GO" id="GO:0003954">
    <property type="term" value="F:NADH dehydrogenase activity"/>
    <property type="evidence" value="ECO:0007669"/>
    <property type="project" value="TreeGrafter"/>
</dbReference>
<dbReference type="InterPro" id="IPR003918">
    <property type="entry name" value="NADH_UbQ_OxRdtase"/>
</dbReference>
<dbReference type="NCBIfam" id="NF004501">
    <property type="entry name" value="PRK05846.1-5"/>
    <property type="match status" value="1"/>
</dbReference>
<keyword evidence="6 10" id="KW-0472">Membrane</keyword>
<keyword evidence="5 10" id="KW-1133">Transmembrane helix</keyword>
<feature type="transmembrane region" description="Helical" evidence="10">
    <location>
        <begin position="301"/>
        <end position="323"/>
    </location>
</feature>
<feature type="transmembrane region" description="Helical" evidence="10">
    <location>
        <begin position="136"/>
        <end position="155"/>
    </location>
</feature>
<dbReference type="GO" id="GO:0048039">
    <property type="term" value="F:ubiquinone binding"/>
    <property type="evidence" value="ECO:0007669"/>
    <property type="project" value="TreeGrafter"/>
</dbReference>